<dbReference type="SUPFAM" id="SSF50494">
    <property type="entry name" value="Trypsin-like serine proteases"/>
    <property type="match status" value="1"/>
</dbReference>
<evidence type="ECO:0008006" key="5">
    <source>
        <dbReference type="Google" id="ProtNLM"/>
    </source>
</evidence>
<protein>
    <recommendedName>
        <fullName evidence="5">Peptidase S1 domain-containing protein</fullName>
    </recommendedName>
</protein>
<gene>
    <name evidence="3" type="ORF">QE152_g9129</name>
</gene>
<evidence type="ECO:0000313" key="4">
    <source>
        <dbReference type="Proteomes" id="UP001458880"/>
    </source>
</evidence>
<evidence type="ECO:0000256" key="2">
    <source>
        <dbReference type="SAM" id="SignalP"/>
    </source>
</evidence>
<dbReference type="AlphaFoldDB" id="A0AAW1LZG0"/>
<keyword evidence="1" id="KW-0472">Membrane</keyword>
<feature type="transmembrane region" description="Helical" evidence="1">
    <location>
        <begin position="248"/>
        <end position="266"/>
    </location>
</feature>
<accession>A0AAW1LZG0</accession>
<keyword evidence="1" id="KW-1133">Transmembrane helix</keyword>
<keyword evidence="4" id="KW-1185">Reference proteome</keyword>
<sequence length="269" mass="30370">MNALVVSSILLLPTLVNGCAQLVKKDPRDFYVGIGNWSDKRERVYCTGAILATSKTYTVLTVKQCFDALHLPVHRIKLMRWNPSNGALIKAAVIEIMIIDNYFAIKPKPGFIQRYENIFLNRDYDPDGCTVVHPQLPIGDSVNLKTSIVKPVTTQECKKYVNYDYWEEVRAERIKCFVPRYSGRLCSLNIGYLLACNQNKELGGVGFLKDAQACYVVVPVWNTKYLNTSSLPGVTVVSSLSTIRLSKIVVIFITLSNLLTYLYLIIPEY</sequence>
<dbReference type="EMBL" id="JASPKY010000076">
    <property type="protein sequence ID" value="KAK9739272.1"/>
    <property type="molecule type" value="Genomic_DNA"/>
</dbReference>
<organism evidence="3 4">
    <name type="scientific">Popillia japonica</name>
    <name type="common">Japanese beetle</name>
    <dbReference type="NCBI Taxonomy" id="7064"/>
    <lineage>
        <taxon>Eukaryota</taxon>
        <taxon>Metazoa</taxon>
        <taxon>Ecdysozoa</taxon>
        <taxon>Arthropoda</taxon>
        <taxon>Hexapoda</taxon>
        <taxon>Insecta</taxon>
        <taxon>Pterygota</taxon>
        <taxon>Neoptera</taxon>
        <taxon>Endopterygota</taxon>
        <taxon>Coleoptera</taxon>
        <taxon>Polyphaga</taxon>
        <taxon>Scarabaeiformia</taxon>
        <taxon>Scarabaeidae</taxon>
        <taxon>Rutelinae</taxon>
        <taxon>Popillia</taxon>
    </lineage>
</organism>
<evidence type="ECO:0000313" key="3">
    <source>
        <dbReference type="EMBL" id="KAK9739272.1"/>
    </source>
</evidence>
<keyword evidence="1" id="KW-0812">Transmembrane</keyword>
<feature type="signal peptide" evidence="2">
    <location>
        <begin position="1"/>
        <end position="18"/>
    </location>
</feature>
<keyword evidence="2" id="KW-0732">Signal</keyword>
<dbReference type="InterPro" id="IPR009003">
    <property type="entry name" value="Peptidase_S1_PA"/>
</dbReference>
<proteinExistence type="predicted"/>
<dbReference type="Proteomes" id="UP001458880">
    <property type="component" value="Unassembled WGS sequence"/>
</dbReference>
<reference evidence="3 4" key="1">
    <citation type="journal article" date="2024" name="BMC Genomics">
        <title>De novo assembly and annotation of Popillia japonica's genome with initial clues to its potential as an invasive pest.</title>
        <authorList>
            <person name="Cucini C."/>
            <person name="Boschi S."/>
            <person name="Funari R."/>
            <person name="Cardaioli E."/>
            <person name="Iannotti N."/>
            <person name="Marturano G."/>
            <person name="Paoli F."/>
            <person name="Bruttini M."/>
            <person name="Carapelli A."/>
            <person name="Frati F."/>
            <person name="Nardi F."/>
        </authorList>
    </citation>
    <scope>NUCLEOTIDE SEQUENCE [LARGE SCALE GENOMIC DNA]</scope>
    <source>
        <strain evidence="3">DMR45628</strain>
    </source>
</reference>
<evidence type="ECO:0000256" key="1">
    <source>
        <dbReference type="SAM" id="Phobius"/>
    </source>
</evidence>
<feature type="chain" id="PRO_5043810972" description="Peptidase S1 domain-containing protein" evidence="2">
    <location>
        <begin position="19"/>
        <end position="269"/>
    </location>
</feature>
<comment type="caution">
    <text evidence="3">The sequence shown here is derived from an EMBL/GenBank/DDBJ whole genome shotgun (WGS) entry which is preliminary data.</text>
</comment>
<name>A0AAW1LZG0_POPJA</name>